<dbReference type="Gene3D" id="3.30.200.20">
    <property type="entry name" value="Phosphorylase Kinase, domain 1"/>
    <property type="match status" value="1"/>
</dbReference>
<keyword evidence="1" id="KW-0723">Serine/threonine-protein kinase</keyword>
<protein>
    <submittedName>
        <fullName evidence="6">Uncharacterized protein</fullName>
    </submittedName>
</protein>
<dbReference type="PANTHER" id="PTHR24351">
    <property type="entry name" value="RIBOSOMAL PROTEIN S6 KINASE"/>
    <property type="match status" value="1"/>
</dbReference>
<evidence type="ECO:0000256" key="4">
    <source>
        <dbReference type="ARBA" id="ARBA00022777"/>
    </source>
</evidence>
<keyword evidence="3" id="KW-0547">Nucleotide-binding</keyword>
<dbReference type="GO" id="GO:0004674">
    <property type="term" value="F:protein serine/threonine kinase activity"/>
    <property type="evidence" value="ECO:0007669"/>
    <property type="project" value="UniProtKB-KW"/>
</dbReference>
<evidence type="ECO:0000313" key="6">
    <source>
        <dbReference type="EMBL" id="KAF6387468.1"/>
    </source>
</evidence>
<accession>A0A7J8AM70</accession>
<organism evidence="6 7">
    <name type="scientific">Myotis myotis</name>
    <name type="common">Greater mouse-eared bat</name>
    <name type="synonym">Vespertilio myotis</name>
    <dbReference type="NCBI Taxonomy" id="51298"/>
    <lineage>
        <taxon>Eukaryota</taxon>
        <taxon>Metazoa</taxon>
        <taxon>Chordata</taxon>
        <taxon>Craniata</taxon>
        <taxon>Vertebrata</taxon>
        <taxon>Euteleostomi</taxon>
        <taxon>Mammalia</taxon>
        <taxon>Eutheria</taxon>
        <taxon>Laurasiatheria</taxon>
        <taxon>Chiroptera</taxon>
        <taxon>Yangochiroptera</taxon>
        <taxon>Vespertilionidae</taxon>
        <taxon>Myotis</taxon>
    </lineage>
</organism>
<keyword evidence="7" id="KW-1185">Reference proteome</keyword>
<keyword evidence="5" id="KW-0067">ATP-binding</keyword>
<keyword evidence="4" id="KW-0418">Kinase</keyword>
<dbReference type="Proteomes" id="UP000527355">
    <property type="component" value="Unassembled WGS sequence"/>
</dbReference>
<name>A0A7J8AM70_MYOMY</name>
<dbReference type="EMBL" id="JABWUV010000001">
    <property type="protein sequence ID" value="KAF6387468.1"/>
    <property type="molecule type" value="Genomic_DNA"/>
</dbReference>
<gene>
    <name evidence="6" type="ORF">mMyoMyo1_007964</name>
</gene>
<proteinExistence type="predicted"/>
<dbReference type="AlphaFoldDB" id="A0A7J8AM70"/>
<evidence type="ECO:0000256" key="5">
    <source>
        <dbReference type="ARBA" id="ARBA00022840"/>
    </source>
</evidence>
<sequence length="123" mass="13218">MKILRKELSLAGDEVAHSHREPVLQNARPPFLTALTCAFQTRGPLCFGLGGANRGSCSSPLSRSASQRSPRFYGAEIAWALEYLYSRDVVYTTSAGKPHAGQVGHIKVADFALCTEGIVMGPP</sequence>
<comment type="caution">
    <text evidence="6">The sequence shown here is derived from an EMBL/GenBank/DDBJ whole genome shotgun (WGS) entry which is preliminary data.</text>
</comment>
<evidence type="ECO:0000256" key="3">
    <source>
        <dbReference type="ARBA" id="ARBA00022741"/>
    </source>
</evidence>
<evidence type="ECO:0000313" key="7">
    <source>
        <dbReference type="Proteomes" id="UP000527355"/>
    </source>
</evidence>
<reference evidence="6 7" key="1">
    <citation type="journal article" date="2020" name="Nature">
        <title>Six reference-quality genomes reveal evolution of bat adaptations.</title>
        <authorList>
            <person name="Jebb D."/>
            <person name="Huang Z."/>
            <person name="Pippel M."/>
            <person name="Hughes G.M."/>
            <person name="Lavrichenko K."/>
            <person name="Devanna P."/>
            <person name="Winkler S."/>
            <person name="Jermiin L.S."/>
            <person name="Skirmuntt E.C."/>
            <person name="Katzourakis A."/>
            <person name="Burkitt-Gray L."/>
            <person name="Ray D.A."/>
            <person name="Sullivan K.A.M."/>
            <person name="Roscito J.G."/>
            <person name="Kirilenko B.M."/>
            <person name="Davalos L.M."/>
            <person name="Corthals A.P."/>
            <person name="Power M.L."/>
            <person name="Jones G."/>
            <person name="Ransome R.D."/>
            <person name="Dechmann D.K.N."/>
            <person name="Locatelli A.G."/>
            <person name="Puechmaille S.J."/>
            <person name="Fedrigo O."/>
            <person name="Jarvis E.D."/>
            <person name="Hiller M."/>
            <person name="Vernes S.C."/>
            <person name="Myers E.W."/>
            <person name="Teeling E.C."/>
        </authorList>
    </citation>
    <scope>NUCLEOTIDE SEQUENCE [LARGE SCALE GENOMIC DNA]</scope>
    <source>
        <strain evidence="6">MMyoMyo1</strain>
        <tissue evidence="6">Flight muscle</tissue>
    </source>
</reference>
<evidence type="ECO:0000256" key="2">
    <source>
        <dbReference type="ARBA" id="ARBA00022679"/>
    </source>
</evidence>
<dbReference type="GO" id="GO:0005524">
    <property type="term" value="F:ATP binding"/>
    <property type="evidence" value="ECO:0007669"/>
    <property type="project" value="UniProtKB-KW"/>
</dbReference>
<keyword evidence="2" id="KW-0808">Transferase</keyword>
<evidence type="ECO:0000256" key="1">
    <source>
        <dbReference type="ARBA" id="ARBA00022527"/>
    </source>
</evidence>
<dbReference type="Gene3D" id="1.10.510.10">
    <property type="entry name" value="Transferase(Phosphotransferase) domain 1"/>
    <property type="match status" value="1"/>
</dbReference>